<dbReference type="InterPro" id="IPR007763">
    <property type="entry name" value="NDUFA12"/>
</dbReference>
<dbReference type="AlphaFoldDB" id="A0A0W4ZTG9"/>
<dbReference type="GeneID" id="28939459"/>
<protein>
    <recommendedName>
        <fullName evidence="2">NADH dehydrogenase [ubiquinone] 1 alpha subcomplex subunit</fullName>
    </recommendedName>
</protein>
<dbReference type="STRING" id="1408657.A0A0W4ZTG9"/>
<dbReference type="Proteomes" id="UP000053447">
    <property type="component" value="Unassembled WGS sequence"/>
</dbReference>
<evidence type="ECO:0000313" key="5">
    <source>
        <dbReference type="Proteomes" id="UP000053447"/>
    </source>
</evidence>
<dbReference type="Pfam" id="PF05071">
    <property type="entry name" value="NDUFA12"/>
    <property type="match status" value="1"/>
</dbReference>
<dbReference type="PANTHER" id="PTHR12910">
    <property type="entry name" value="NADH-UBIQUINONE OXIDOREDUCTASE SUBUNIT B17.2"/>
    <property type="match status" value="1"/>
</dbReference>
<keyword evidence="2" id="KW-0679">Respiratory chain</keyword>
<dbReference type="GO" id="GO:0005743">
    <property type="term" value="C:mitochondrial inner membrane"/>
    <property type="evidence" value="ECO:0007669"/>
    <property type="project" value="UniProtKB-SubCell"/>
</dbReference>
<dbReference type="OrthoDB" id="274641at2759"/>
<comment type="function">
    <text evidence="2">Accessory subunit of the mitochondrial membrane respiratory chain NADH dehydrogenase (Complex I), that is believed not to be involved in catalysis. Complex I functions in the transfer of electrons from NADH to the respiratory chain. The immediate electron acceptor for the enzyme is believed to be ubiquinone.</text>
</comment>
<feature type="region of interest" description="Disordered" evidence="3">
    <location>
        <begin position="128"/>
        <end position="181"/>
    </location>
</feature>
<gene>
    <name evidence="4" type="ORF">T551_00940</name>
</gene>
<dbReference type="GO" id="GO:0045271">
    <property type="term" value="C:respiratory chain complex I"/>
    <property type="evidence" value="ECO:0007669"/>
    <property type="project" value="InterPro"/>
</dbReference>
<keyword evidence="5" id="KW-1185">Reference proteome</keyword>
<dbReference type="VEuPathDB" id="FungiDB:T551_00940"/>
<dbReference type="RefSeq" id="XP_018230371.1">
    <property type="nucleotide sequence ID" value="XM_018373204.1"/>
</dbReference>
<comment type="subcellular location">
    <subcellularLocation>
        <location evidence="2">Mitochondrion inner membrane</location>
        <topology evidence="2">Peripheral membrane protein</topology>
        <orientation evidence="2">Matrix side</orientation>
    </subcellularLocation>
</comment>
<evidence type="ECO:0000256" key="3">
    <source>
        <dbReference type="SAM" id="MobiDB-lite"/>
    </source>
</evidence>
<evidence type="ECO:0000313" key="4">
    <source>
        <dbReference type="EMBL" id="KTW31679.1"/>
    </source>
</evidence>
<keyword evidence="2" id="KW-0813">Transport</keyword>
<keyword evidence="2" id="KW-0999">Mitochondrion inner membrane</keyword>
<dbReference type="PANTHER" id="PTHR12910:SF2">
    <property type="entry name" value="NADH DEHYDROGENASE [UBIQUINONE] 1 ALPHA SUBCOMPLEX SUBUNIT 12"/>
    <property type="match status" value="1"/>
</dbReference>
<evidence type="ECO:0000256" key="2">
    <source>
        <dbReference type="RuleBase" id="RU363103"/>
    </source>
</evidence>
<proteinExistence type="inferred from homology"/>
<name>A0A0W4ZTG9_PNEJ7</name>
<keyword evidence="2" id="KW-0249">Electron transport</keyword>
<organism evidence="4 5">
    <name type="scientific">Pneumocystis jirovecii (strain RU7)</name>
    <name type="common">Human pneumocystis pneumonia agent</name>
    <dbReference type="NCBI Taxonomy" id="1408657"/>
    <lineage>
        <taxon>Eukaryota</taxon>
        <taxon>Fungi</taxon>
        <taxon>Dikarya</taxon>
        <taxon>Ascomycota</taxon>
        <taxon>Taphrinomycotina</taxon>
        <taxon>Pneumocystomycetes</taxon>
        <taxon>Pneumocystaceae</taxon>
        <taxon>Pneumocystis</taxon>
    </lineage>
</organism>
<comment type="caution">
    <text evidence="4">The sequence shown here is derived from an EMBL/GenBank/DDBJ whole genome shotgun (WGS) entry which is preliminary data.</text>
</comment>
<sequence length="181" mass="20822">MHAEHCFLALLVPPVSTQISQLLPLSRSHLNYKYKYTSKNIKMSSITRTLKNLKKIGLSAFGHQMQTIGDTKYGKVVGVDSYGNTYYENMEEAPNRTRWVDYKSSQYDASQVEPEWHAWMRHMVDEVPSKKTRSDGSSENIDAPSWKKPFQPNLTFSRGAYKPYNTVSPSYSAWVSNTKRK</sequence>
<comment type="similarity">
    <text evidence="1 2">Belongs to the complex I NDUFA12 subunit family.</text>
</comment>
<feature type="compositionally biased region" description="Polar residues" evidence="3">
    <location>
        <begin position="165"/>
        <end position="181"/>
    </location>
</feature>
<keyword evidence="2" id="KW-0496">Mitochondrion</keyword>
<reference evidence="5" key="1">
    <citation type="journal article" date="2016" name="Nat. Commun.">
        <title>Genome analysis of three Pneumocystis species reveals adaptation mechanisms to life exclusively in mammalian hosts.</title>
        <authorList>
            <person name="Ma L."/>
            <person name="Chen Z."/>
            <person name="Huang D.W."/>
            <person name="Kutty G."/>
            <person name="Ishihara M."/>
            <person name="Wang H."/>
            <person name="Abouelleil A."/>
            <person name="Bishop L."/>
            <person name="Davey E."/>
            <person name="Deng R."/>
            <person name="Deng X."/>
            <person name="Fan L."/>
            <person name="Fantoni G."/>
            <person name="Fitzgerald M."/>
            <person name="Gogineni E."/>
            <person name="Goldberg J.M."/>
            <person name="Handley G."/>
            <person name="Hu X."/>
            <person name="Huber C."/>
            <person name="Jiao X."/>
            <person name="Jones K."/>
            <person name="Levin J.Z."/>
            <person name="Liu Y."/>
            <person name="Macdonald P."/>
            <person name="Melnikov A."/>
            <person name="Raley C."/>
            <person name="Sassi M."/>
            <person name="Sherman B.T."/>
            <person name="Song X."/>
            <person name="Sykes S."/>
            <person name="Tran B."/>
            <person name="Walsh L."/>
            <person name="Xia Y."/>
            <person name="Yang J."/>
            <person name="Young S."/>
            <person name="Zeng Q."/>
            <person name="Zheng X."/>
            <person name="Stephens R."/>
            <person name="Nusbaum C."/>
            <person name="Birren B.W."/>
            <person name="Azadi P."/>
            <person name="Lempicki R.A."/>
            <person name="Cuomo C.A."/>
            <person name="Kovacs J.A."/>
        </authorList>
    </citation>
    <scope>NUCLEOTIDE SEQUENCE [LARGE SCALE GENOMIC DNA]</scope>
    <source>
        <strain evidence="5">RU7</strain>
    </source>
</reference>
<accession>A0A0W4ZTG9</accession>
<evidence type="ECO:0000256" key="1">
    <source>
        <dbReference type="ARBA" id="ARBA00007355"/>
    </source>
</evidence>
<dbReference type="GO" id="GO:0006979">
    <property type="term" value="P:response to oxidative stress"/>
    <property type="evidence" value="ECO:0007669"/>
    <property type="project" value="TreeGrafter"/>
</dbReference>
<keyword evidence="2" id="KW-0472">Membrane</keyword>
<dbReference type="EMBL" id="LFWA01000004">
    <property type="protein sequence ID" value="KTW31679.1"/>
    <property type="molecule type" value="Genomic_DNA"/>
</dbReference>